<sequence>MGIGFADAAPEVFADKYGRNMAGMATQGMEAANGLGMKLGESYANDYQPYDKKFMQHVDMLGSDAYKAQQRGRAVAGVQQASDQQLGQMERRMASMGMANPALMAKMQSQTAAQTALGQSAAAMDSDQKARGEWVQGIGAINTMGLKTGELGTKYLQMGSELGKVGLAGADMGAGAAARKMQADASMASAAAAGSNASASALNAQTNATKTANDYQLGLGSLAARMHEINTGNTLNQAKLDVLKGQSSLPSQVASTGLGILGSAATSYFAKNGLNGMSNLLGTGGDFWDFLSSNESLGLSTEELISAF</sequence>
<dbReference type="AlphaFoldDB" id="A0A1H9E376"/>
<name>A0A1H9E376_9BURK</name>
<evidence type="ECO:0000313" key="1">
    <source>
        <dbReference type="EMBL" id="SEQ19683.1"/>
    </source>
</evidence>
<gene>
    <name evidence="1" type="ORF">SAMN02982919_00180</name>
</gene>
<dbReference type="EMBL" id="FOGD01000001">
    <property type="protein sequence ID" value="SEQ19683.1"/>
    <property type="molecule type" value="Genomic_DNA"/>
</dbReference>
<proteinExistence type="predicted"/>
<dbReference type="Proteomes" id="UP000199766">
    <property type="component" value="Unassembled WGS sequence"/>
</dbReference>
<dbReference type="STRING" id="180197.SAMN02982919_00180"/>
<organism evidence="1 2">
    <name type="scientific">Giesbergeria anulus</name>
    <dbReference type="NCBI Taxonomy" id="180197"/>
    <lineage>
        <taxon>Bacteria</taxon>
        <taxon>Pseudomonadati</taxon>
        <taxon>Pseudomonadota</taxon>
        <taxon>Betaproteobacteria</taxon>
        <taxon>Burkholderiales</taxon>
        <taxon>Comamonadaceae</taxon>
        <taxon>Giesbergeria</taxon>
    </lineage>
</organism>
<dbReference type="RefSeq" id="WP_091451317.1">
    <property type="nucleotide sequence ID" value="NZ_FOGD01000001.1"/>
</dbReference>
<protein>
    <submittedName>
        <fullName evidence="1">Uncharacterized protein</fullName>
    </submittedName>
</protein>
<reference evidence="1 2" key="1">
    <citation type="submission" date="2016-10" db="EMBL/GenBank/DDBJ databases">
        <authorList>
            <person name="de Groot N.N."/>
        </authorList>
    </citation>
    <scope>NUCLEOTIDE SEQUENCE [LARGE SCALE GENOMIC DNA]</scope>
    <source>
        <strain evidence="1 2">ATCC 35958</strain>
    </source>
</reference>
<evidence type="ECO:0000313" key="2">
    <source>
        <dbReference type="Proteomes" id="UP000199766"/>
    </source>
</evidence>
<accession>A0A1H9E376</accession>
<keyword evidence="2" id="KW-1185">Reference proteome</keyword>